<sequence length="395" mass="44836">MASCIFMKKNNWSKIVQTFSRRSGIYIIFFVSIFLLISVLTAVQPAYRFSSDMLSNWTKEMDSTIFYHLITMENRAYKQSFPEGEAEIPKLSGLFFELTSNVKPTDPRSLFGNEIPGFAIFDNKLLMASDNDFTHFPIESNPPLEEVLREREAVLTEEEEAEGEEETKEEIENEQTTGDRDVVFIYNTHNRESFLPHLPNETNPNAAMHGEINITKVSDRLAEGLEQKGIGTQVDKTDFGELLNELGMGYHQSYEVSRDVVAEAMAGNQEIQYMFDLHRDALRRDKTTQTIEGEDYAKILFVIGTGHPDYENNLKVATELHALIEEAYPGMSRGVYQKDGSGGNGIYNQDMADNALLIEFGGVDNTMEELYRSADALAEVFSEYYWDAEAVQSDQ</sequence>
<name>A0A511ZG46_9BACI</name>
<dbReference type="STRING" id="582851.GCA_900162665_00494"/>
<dbReference type="NCBIfam" id="TIGR02867">
    <property type="entry name" value="spore_II_P"/>
    <property type="match status" value="1"/>
</dbReference>
<reference evidence="3 4" key="1">
    <citation type="submission" date="2019-07" db="EMBL/GenBank/DDBJ databases">
        <title>Whole genome shotgun sequence of Oceanobacillus sojae NBRC 105379.</title>
        <authorList>
            <person name="Hosoyama A."/>
            <person name="Uohara A."/>
            <person name="Ohji S."/>
            <person name="Ichikawa N."/>
        </authorList>
    </citation>
    <scope>NUCLEOTIDE SEQUENCE [LARGE SCALE GENOMIC DNA]</scope>
    <source>
        <strain evidence="3 4">NBRC 105379</strain>
    </source>
</reference>
<keyword evidence="2" id="KW-1133">Transmembrane helix</keyword>
<feature type="transmembrane region" description="Helical" evidence="2">
    <location>
        <begin position="24"/>
        <end position="43"/>
    </location>
</feature>
<organism evidence="3 4">
    <name type="scientific">Oceanobacillus sojae</name>
    <dbReference type="NCBI Taxonomy" id="582851"/>
    <lineage>
        <taxon>Bacteria</taxon>
        <taxon>Bacillati</taxon>
        <taxon>Bacillota</taxon>
        <taxon>Bacilli</taxon>
        <taxon>Bacillales</taxon>
        <taxon>Bacillaceae</taxon>
        <taxon>Oceanobacillus</taxon>
    </lineage>
</organism>
<evidence type="ECO:0000313" key="3">
    <source>
        <dbReference type="EMBL" id="GEN86397.1"/>
    </source>
</evidence>
<accession>A0A511ZG46</accession>
<keyword evidence="2" id="KW-0472">Membrane</keyword>
<feature type="compositionally biased region" description="Acidic residues" evidence="1">
    <location>
        <begin position="155"/>
        <end position="173"/>
    </location>
</feature>
<comment type="caution">
    <text evidence="3">The sequence shown here is derived from an EMBL/GenBank/DDBJ whole genome shotgun (WGS) entry which is preliminary data.</text>
</comment>
<evidence type="ECO:0000313" key="4">
    <source>
        <dbReference type="Proteomes" id="UP000321558"/>
    </source>
</evidence>
<dbReference type="EMBL" id="BJYM01000004">
    <property type="protein sequence ID" value="GEN86397.1"/>
    <property type="molecule type" value="Genomic_DNA"/>
</dbReference>
<keyword evidence="2" id="KW-0812">Transmembrane</keyword>
<dbReference type="InterPro" id="IPR010897">
    <property type="entry name" value="Spore_II_P"/>
</dbReference>
<evidence type="ECO:0000256" key="1">
    <source>
        <dbReference type="SAM" id="MobiDB-lite"/>
    </source>
</evidence>
<protein>
    <submittedName>
        <fullName evidence="3">Stage II sporulation protein P</fullName>
    </submittedName>
</protein>
<dbReference type="Pfam" id="PF07454">
    <property type="entry name" value="SpoIIP"/>
    <property type="match status" value="1"/>
</dbReference>
<dbReference type="AlphaFoldDB" id="A0A511ZG46"/>
<keyword evidence="4" id="KW-1185">Reference proteome</keyword>
<proteinExistence type="predicted"/>
<gene>
    <name evidence="3" type="primary">spoIIP</name>
    <name evidence="3" type="ORF">OSO01_11360</name>
</gene>
<dbReference type="Proteomes" id="UP000321558">
    <property type="component" value="Unassembled WGS sequence"/>
</dbReference>
<evidence type="ECO:0000256" key="2">
    <source>
        <dbReference type="SAM" id="Phobius"/>
    </source>
</evidence>
<feature type="region of interest" description="Disordered" evidence="1">
    <location>
        <begin position="155"/>
        <end position="177"/>
    </location>
</feature>
<dbReference type="SUPFAM" id="SSF53187">
    <property type="entry name" value="Zn-dependent exopeptidases"/>
    <property type="match status" value="1"/>
</dbReference>